<dbReference type="Gene3D" id="3.40.50.300">
    <property type="entry name" value="P-loop containing nucleotide triphosphate hydrolases"/>
    <property type="match status" value="1"/>
</dbReference>
<name>A0ABR2M6T4_9ASPA</name>
<gene>
    <name evidence="1" type="ORF">KSP40_PGU019605</name>
</gene>
<organism evidence="1 2">
    <name type="scientific">Platanthera guangdongensis</name>
    <dbReference type="NCBI Taxonomy" id="2320717"/>
    <lineage>
        <taxon>Eukaryota</taxon>
        <taxon>Viridiplantae</taxon>
        <taxon>Streptophyta</taxon>
        <taxon>Embryophyta</taxon>
        <taxon>Tracheophyta</taxon>
        <taxon>Spermatophyta</taxon>
        <taxon>Magnoliopsida</taxon>
        <taxon>Liliopsida</taxon>
        <taxon>Asparagales</taxon>
        <taxon>Orchidaceae</taxon>
        <taxon>Orchidoideae</taxon>
        <taxon>Orchideae</taxon>
        <taxon>Orchidinae</taxon>
        <taxon>Platanthera</taxon>
    </lineage>
</organism>
<reference evidence="1 2" key="1">
    <citation type="journal article" date="2022" name="Nat. Plants">
        <title>Genomes of leafy and leafless Platanthera orchids illuminate the evolution of mycoheterotrophy.</title>
        <authorList>
            <person name="Li M.H."/>
            <person name="Liu K.W."/>
            <person name="Li Z."/>
            <person name="Lu H.C."/>
            <person name="Ye Q.L."/>
            <person name="Zhang D."/>
            <person name="Wang J.Y."/>
            <person name="Li Y.F."/>
            <person name="Zhong Z.M."/>
            <person name="Liu X."/>
            <person name="Yu X."/>
            <person name="Liu D.K."/>
            <person name="Tu X.D."/>
            <person name="Liu B."/>
            <person name="Hao Y."/>
            <person name="Liao X.Y."/>
            <person name="Jiang Y.T."/>
            <person name="Sun W.H."/>
            <person name="Chen J."/>
            <person name="Chen Y.Q."/>
            <person name="Ai Y."/>
            <person name="Zhai J.W."/>
            <person name="Wu S.S."/>
            <person name="Zhou Z."/>
            <person name="Hsiao Y.Y."/>
            <person name="Wu W.L."/>
            <person name="Chen Y.Y."/>
            <person name="Lin Y.F."/>
            <person name="Hsu J.L."/>
            <person name="Li C.Y."/>
            <person name="Wang Z.W."/>
            <person name="Zhao X."/>
            <person name="Zhong W.Y."/>
            <person name="Ma X.K."/>
            <person name="Ma L."/>
            <person name="Huang J."/>
            <person name="Chen G.Z."/>
            <person name="Huang M.Z."/>
            <person name="Huang L."/>
            <person name="Peng D.H."/>
            <person name="Luo Y.B."/>
            <person name="Zou S.Q."/>
            <person name="Chen S.P."/>
            <person name="Lan S."/>
            <person name="Tsai W.C."/>
            <person name="Van de Peer Y."/>
            <person name="Liu Z.J."/>
        </authorList>
    </citation>
    <scope>NUCLEOTIDE SEQUENCE [LARGE SCALE GENOMIC DNA]</scope>
    <source>
        <strain evidence="1">Lor288</strain>
    </source>
</reference>
<keyword evidence="2" id="KW-1185">Reference proteome</keyword>
<sequence length="112" mass="12983">MFLLNKIQKVILLVLIFYMITSAKSFTRRRRLTILAKFCCSLIINTSMWVKSTSYEILVAMLRHISPTHVVNVCFPSETENFPSGQFWLENPHRESVNLVQIFAANESSIQM</sequence>
<accession>A0ABR2M6T4</accession>
<comment type="caution">
    <text evidence="1">The sequence shown here is derived from an EMBL/GenBank/DDBJ whole genome shotgun (WGS) entry which is preliminary data.</text>
</comment>
<proteinExistence type="predicted"/>
<dbReference type="InterPro" id="IPR027417">
    <property type="entry name" value="P-loop_NTPase"/>
</dbReference>
<dbReference type="Proteomes" id="UP001412067">
    <property type="component" value="Unassembled WGS sequence"/>
</dbReference>
<evidence type="ECO:0000313" key="1">
    <source>
        <dbReference type="EMBL" id="KAK8959748.1"/>
    </source>
</evidence>
<protein>
    <submittedName>
        <fullName evidence="1">Polynucleotide 5'-hydroxyl-kinase NOL9</fullName>
    </submittedName>
</protein>
<evidence type="ECO:0000313" key="2">
    <source>
        <dbReference type="Proteomes" id="UP001412067"/>
    </source>
</evidence>
<dbReference type="EMBL" id="JBBWWR010000011">
    <property type="protein sequence ID" value="KAK8959748.1"/>
    <property type="molecule type" value="Genomic_DNA"/>
</dbReference>